<feature type="domain" description="Ribosomal eL28/Mak16" evidence="6">
    <location>
        <begin position="5"/>
        <end position="116"/>
    </location>
</feature>
<dbReference type="VEuPathDB" id="AmoebaDB:DICPUDRAFT_92975"/>
<dbReference type="InterPro" id="IPR029004">
    <property type="entry name" value="Ribosomal_eL28/Mak16"/>
</dbReference>
<dbReference type="GO" id="GO:0022625">
    <property type="term" value="C:cytosolic large ribosomal subunit"/>
    <property type="evidence" value="ECO:0000318"/>
    <property type="project" value="GO_Central"/>
</dbReference>
<proteinExistence type="inferred from homology"/>
<dbReference type="GO" id="GO:0003735">
    <property type="term" value="F:structural constituent of ribosome"/>
    <property type="evidence" value="ECO:0007669"/>
    <property type="project" value="InterPro"/>
</dbReference>
<evidence type="ECO:0000256" key="2">
    <source>
        <dbReference type="ARBA" id="ARBA00022980"/>
    </source>
</evidence>
<dbReference type="Gene3D" id="3.30.390.110">
    <property type="match status" value="1"/>
</dbReference>
<accession>F1A047</accession>
<dbReference type="FunFam" id="3.30.390.110:FF:000005">
    <property type="entry name" value="60S ribosomal protein L28"/>
    <property type="match status" value="1"/>
</dbReference>
<evidence type="ECO:0000256" key="4">
    <source>
        <dbReference type="ARBA" id="ARBA00035223"/>
    </source>
</evidence>
<evidence type="ECO:0000259" key="6">
    <source>
        <dbReference type="Pfam" id="PF01778"/>
    </source>
</evidence>
<dbReference type="GO" id="GO:0006412">
    <property type="term" value="P:translation"/>
    <property type="evidence" value="ECO:0007669"/>
    <property type="project" value="InterPro"/>
</dbReference>
<gene>
    <name evidence="7" type="ORF">DICPUDRAFT_92975</name>
</gene>
<dbReference type="Proteomes" id="UP000001064">
    <property type="component" value="Unassembled WGS sequence"/>
</dbReference>
<dbReference type="InterPro" id="IPR002672">
    <property type="entry name" value="Ribosomal_eL28"/>
</dbReference>
<name>F1A047_DICPU</name>
<reference evidence="8" key="1">
    <citation type="journal article" date="2011" name="Genome Biol.">
        <title>Comparative genomics of the social amoebae Dictyostelium discoideum and Dictyostelium purpureum.</title>
        <authorList>
            <consortium name="US DOE Joint Genome Institute (JGI-PGF)"/>
            <person name="Sucgang R."/>
            <person name="Kuo A."/>
            <person name="Tian X."/>
            <person name="Salerno W."/>
            <person name="Parikh A."/>
            <person name="Feasley C.L."/>
            <person name="Dalin E."/>
            <person name="Tu H."/>
            <person name="Huang E."/>
            <person name="Barry K."/>
            <person name="Lindquist E."/>
            <person name="Shapiro H."/>
            <person name="Bruce D."/>
            <person name="Schmutz J."/>
            <person name="Salamov A."/>
            <person name="Fey P."/>
            <person name="Gaudet P."/>
            <person name="Anjard C."/>
            <person name="Babu M.M."/>
            <person name="Basu S."/>
            <person name="Bushmanova Y."/>
            <person name="van der Wel H."/>
            <person name="Katoh-Kurasawa M."/>
            <person name="Dinh C."/>
            <person name="Coutinho P.M."/>
            <person name="Saito T."/>
            <person name="Elias M."/>
            <person name="Schaap P."/>
            <person name="Kay R.R."/>
            <person name="Henrissat B."/>
            <person name="Eichinger L."/>
            <person name="Rivero F."/>
            <person name="Putnam N.H."/>
            <person name="West C.M."/>
            <person name="Loomis W.F."/>
            <person name="Chisholm R.L."/>
            <person name="Shaulsky G."/>
            <person name="Strassmann J.E."/>
            <person name="Queller D.C."/>
            <person name="Kuspa A."/>
            <person name="Grigoriev I.V."/>
        </authorList>
    </citation>
    <scope>NUCLEOTIDE SEQUENCE [LARGE SCALE GENOMIC DNA]</scope>
    <source>
        <strain evidence="8">QSDP1</strain>
    </source>
</reference>
<evidence type="ECO:0000256" key="5">
    <source>
        <dbReference type="ARBA" id="ARBA00035330"/>
    </source>
</evidence>
<evidence type="ECO:0000313" key="8">
    <source>
        <dbReference type="Proteomes" id="UP000001064"/>
    </source>
</evidence>
<organism evidence="7 8">
    <name type="scientific">Dictyostelium purpureum</name>
    <name type="common">Slime mold</name>
    <dbReference type="NCBI Taxonomy" id="5786"/>
    <lineage>
        <taxon>Eukaryota</taxon>
        <taxon>Amoebozoa</taxon>
        <taxon>Evosea</taxon>
        <taxon>Eumycetozoa</taxon>
        <taxon>Dictyostelia</taxon>
        <taxon>Dictyosteliales</taxon>
        <taxon>Dictyosteliaceae</taxon>
        <taxon>Dictyostelium</taxon>
    </lineage>
</organism>
<sequence length="132" mass="14484">MSSDLIWNIVKKNNAFKIERNGTVLSCEPGNLRNKHSIKYSGLARKNVIDVAAQNGKIVVSSRVVKKVAFPATANKTTTFTTNNSRKTARFVKTLATQYAPELRAAALGRLNRVQSSLKAAKLAQARKAKKN</sequence>
<dbReference type="PANTHER" id="PTHR10544">
    <property type="entry name" value="60S RIBOSOMAL PROTEIN L28"/>
    <property type="match status" value="1"/>
</dbReference>
<evidence type="ECO:0000256" key="3">
    <source>
        <dbReference type="ARBA" id="ARBA00023274"/>
    </source>
</evidence>
<comment type="similarity">
    <text evidence="1">Belongs to the eukaryotic ribosomal protein eL28 family.</text>
</comment>
<dbReference type="AlphaFoldDB" id="F1A047"/>
<protein>
    <recommendedName>
        <fullName evidence="4">Large ribosomal subunit protein eL28</fullName>
    </recommendedName>
    <alternativeName>
        <fullName evidence="5">60S ribosomal protein L28</fullName>
    </alternativeName>
</protein>
<dbReference type="Pfam" id="PF01778">
    <property type="entry name" value="Ribosomal_L28e"/>
    <property type="match status" value="1"/>
</dbReference>
<evidence type="ECO:0000256" key="1">
    <source>
        <dbReference type="ARBA" id="ARBA00007926"/>
    </source>
</evidence>
<evidence type="ECO:0000313" key="7">
    <source>
        <dbReference type="EMBL" id="EGC30436.1"/>
    </source>
</evidence>
<dbReference type="EMBL" id="GL871329">
    <property type="protein sequence ID" value="EGC30436.1"/>
    <property type="molecule type" value="Genomic_DNA"/>
</dbReference>
<dbReference type="STRING" id="5786.F1A047"/>
<dbReference type="OrthoDB" id="338850at2759"/>
<dbReference type="FunCoup" id="F1A047">
    <property type="interactions" value="457"/>
</dbReference>
<keyword evidence="2" id="KW-0689">Ribosomal protein</keyword>
<dbReference type="InParanoid" id="F1A047"/>
<keyword evidence="8" id="KW-1185">Reference proteome</keyword>
<dbReference type="eggNOG" id="KOG3412">
    <property type="taxonomic scope" value="Eukaryota"/>
</dbReference>
<dbReference type="RefSeq" id="XP_003293036.1">
    <property type="nucleotide sequence ID" value="XM_003292988.1"/>
</dbReference>
<dbReference type="KEGG" id="dpp:DICPUDRAFT_92975"/>
<keyword evidence="3" id="KW-0687">Ribonucleoprotein</keyword>
<dbReference type="GeneID" id="10510508"/>
<dbReference type="OMA" id="GKYGQRP"/>